<name>A0AAQ3KQ53_9LILI</name>
<reference evidence="4 5" key="1">
    <citation type="submission" date="2023-10" db="EMBL/GenBank/DDBJ databases">
        <title>Chromosome-scale genome assembly provides insights into flower coloration mechanisms of Canna indica.</title>
        <authorList>
            <person name="Li C."/>
        </authorList>
    </citation>
    <scope>NUCLEOTIDE SEQUENCE [LARGE SCALE GENOMIC DNA]</scope>
    <source>
        <tissue evidence="4">Flower</tissue>
    </source>
</reference>
<evidence type="ECO:0000313" key="5">
    <source>
        <dbReference type="Proteomes" id="UP001327560"/>
    </source>
</evidence>
<feature type="domain" description="Malectin-like" evidence="3">
    <location>
        <begin position="30"/>
        <end position="90"/>
    </location>
</feature>
<dbReference type="Pfam" id="PF12819">
    <property type="entry name" value="Malectin_like"/>
    <property type="match status" value="1"/>
</dbReference>
<dbReference type="GO" id="GO:0016020">
    <property type="term" value="C:membrane"/>
    <property type="evidence" value="ECO:0007669"/>
    <property type="project" value="UniProtKB-SubCell"/>
</dbReference>
<proteinExistence type="predicted"/>
<gene>
    <name evidence="4" type="ORF">Cni_G21756</name>
</gene>
<evidence type="ECO:0000256" key="1">
    <source>
        <dbReference type="ARBA" id="ARBA00004167"/>
    </source>
</evidence>
<organism evidence="4 5">
    <name type="scientific">Canna indica</name>
    <name type="common">Indian-shot</name>
    <dbReference type="NCBI Taxonomy" id="4628"/>
    <lineage>
        <taxon>Eukaryota</taxon>
        <taxon>Viridiplantae</taxon>
        <taxon>Streptophyta</taxon>
        <taxon>Embryophyta</taxon>
        <taxon>Tracheophyta</taxon>
        <taxon>Spermatophyta</taxon>
        <taxon>Magnoliopsida</taxon>
        <taxon>Liliopsida</taxon>
        <taxon>Zingiberales</taxon>
        <taxon>Cannaceae</taxon>
        <taxon>Canna</taxon>
    </lineage>
</organism>
<accession>A0AAQ3KQ53</accession>
<evidence type="ECO:0000313" key="4">
    <source>
        <dbReference type="EMBL" id="WOL12987.1"/>
    </source>
</evidence>
<sequence length="174" mass="19452">MAITLFLPLHLQLIFLFLVSSASSSNFTSIDCGASGSYKDKSGIEWETDKAYIVNGDSHVVENPDSVPEPLKTLRAFSSRKKNCYPIPVPTWRWTRSRAGVLLLRQLRQEEMAAILRAPVRCHQLDHGGDVPRQVGAARSHLRRVRGGDDEEGFRKFCSSALPRQQLDATVSMN</sequence>
<evidence type="ECO:0000259" key="3">
    <source>
        <dbReference type="Pfam" id="PF12819"/>
    </source>
</evidence>
<keyword evidence="2" id="KW-0732">Signal</keyword>
<keyword evidence="5" id="KW-1185">Reference proteome</keyword>
<dbReference type="AlphaFoldDB" id="A0AAQ3KQ53"/>
<feature type="chain" id="PRO_5043026183" description="Malectin-like domain-containing protein" evidence="2">
    <location>
        <begin position="25"/>
        <end position="174"/>
    </location>
</feature>
<comment type="subcellular location">
    <subcellularLocation>
        <location evidence="1">Membrane</location>
        <topology evidence="1">Single-pass membrane protein</topology>
    </subcellularLocation>
</comment>
<evidence type="ECO:0000256" key="2">
    <source>
        <dbReference type="SAM" id="SignalP"/>
    </source>
</evidence>
<dbReference type="Proteomes" id="UP001327560">
    <property type="component" value="Chromosome 7"/>
</dbReference>
<dbReference type="InterPro" id="IPR024788">
    <property type="entry name" value="Malectin-like_Carb-bd_dom"/>
</dbReference>
<protein>
    <recommendedName>
        <fullName evidence="3">Malectin-like domain-containing protein</fullName>
    </recommendedName>
</protein>
<dbReference type="EMBL" id="CP136896">
    <property type="protein sequence ID" value="WOL12987.1"/>
    <property type="molecule type" value="Genomic_DNA"/>
</dbReference>
<feature type="signal peptide" evidence="2">
    <location>
        <begin position="1"/>
        <end position="24"/>
    </location>
</feature>